<dbReference type="Pfam" id="PF03551">
    <property type="entry name" value="PadR"/>
    <property type="match status" value="1"/>
</dbReference>
<dbReference type="OrthoDB" id="190025at2157"/>
<accession>A0A1H6TVV1</accession>
<dbReference type="InterPro" id="IPR036388">
    <property type="entry name" value="WH-like_DNA-bd_sf"/>
</dbReference>
<dbReference type="AlphaFoldDB" id="A0A1H6TVV1"/>
<dbReference type="GeneID" id="35001178"/>
<organism evidence="2 3">
    <name type="scientific">Halohasta litchfieldiae</name>
    <dbReference type="NCBI Taxonomy" id="1073996"/>
    <lineage>
        <taxon>Archaea</taxon>
        <taxon>Methanobacteriati</taxon>
        <taxon>Methanobacteriota</taxon>
        <taxon>Stenosarchaea group</taxon>
        <taxon>Halobacteria</taxon>
        <taxon>Halobacteriales</taxon>
        <taxon>Haloferacaceae</taxon>
        <taxon>Halohasta</taxon>
    </lineage>
</organism>
<dbReference type="InterPro" id="IPR005149">
    <property type="entry name" value="Tscrpt_reg_PadR_N"/>
</dbReference>
<dbReference type="InterPro" id="IPR036390">
    <property type="entry name" value="WH_DNA-bd_sf"/>
</dbReference>
<gene>
    <name evidence="2" type="ORF">SAMN05444271_10954</name>
</gene>
<evidence type="ECO:0000259" key="1">
    <source>
        <dbReference type="Pfam" id="PF03551"/>
    </source>
</evidence>
<accession>A0A2H4PYI4</accession>
<protein>
    <submittedName>
        <fullName evidence="2">Transcriptional regulator PadR-like family protein</fullName>
    </submittedName>
</protein>
<dbReference type="Gene3D" id="1.10.10.10">
    <property type="entry name" value="Winged helix-like DNA-binding domain superfamily/Winged helix DNA-binding domain"/>
    <property type="match status" value="1"/>
</dbReference>
<proteinExistence type="predicted"/>
<reference evidence="2 3" key="1">
    <citation type="submission" date="2016-10" db="EMBL/GenBank/DDBJ databases">
        <authorList>
            <person name="de Groot N.N."/>
        </authorList>
    </citation>
    <scope>NUCLEOTIDE SEQUENCE [LARGE SCALE GENOMIC DNA]</scope>
    <source>
        <strain evidence="2 3">DSM 22187</strain>
    </source>
</reference>
<dbReference type="SUPFAM" id="SSF46785">
    <property type="entry name" value="Winged helix' DNA-binding domain"/>
    <property type="match status" value="1"/>
</dbReference>
<dbReference type="KEGG" id="hae:halTADL_0352"/>
<evidence type="ECO:0000313" key="2">
    <source>
        <dbReference type="EMBL" id="SEI84188.1"/>
    </source>
</evidence>
<dbReference type="EMBL" id="FNYR01000009">
    <property type="protein sequence ID" value="SEI84188.1"/>
    <property type="molecule type" value="Genomic_DNA"/>
</dbReference>
<dbReference type="Proteomes" id="UP000198888">
    <property type="component" value="Unassembled WGS sequence"/>
</dbReference>
<feature type="domain" description="Transcription regulator PadR N-terminal" evidence="1">
    <location>
        <begin position="19"/>
        <end position="78"/>
    </location>
</feature>
<name>A0A1H6TVV1_9EURY</name>
<keyword evidence="3" id="KW-1185">Reference proteome</keyword>
<evidence type="ECO:0000313" key="3">
    <source>
        <dbReference type="Proteomes" id="UP000198888"/>
    </source>
</evidence>
<dbReference type="RefSeq" id="WP_089672174.1">
    <property type="nucleotide sequence ID" value="NZ_CP024845.1"/>
</dbReference>
<sequence length="91" mass="10702">MYDLTGFQRDLIYTISGTEEPYGLAIKEALQQYRNEEVNHGRLYPNLDTLVEKGYVEKRAKDRRTNLYTLTESARTAVNERRIWEDSQLAD</sequence>